<dbReference type="OrthoDB" id="5784at2759"/>
<feature type="transmembrane region" description="Helical" evidence="6">
    <location>
        <begin position="198"/>
        <end position="217"/>
    </location>
</feature>
<dbReference type="InterPro" id="IPR036938">
    <property type="entry name" value="PAP2/HPO_sf"/>
</dbReference>
<feature type="region of interest" description="Disordered" evidence="5">
    <location>
        <begin position="1"/>
        <end position="24"/>
    </location>
</feature>
<evidence type="ECO:0000256" key="5">
    <source>
        <dbReference type="SAM" id="MobiDB-lite"/>
    </source>
</evidence>
<dbReference type="InterPro" id="IPR052185">
    <property type="entry name" value="IPC_Synthase-Related"/>
</dbReference>
<dbReference type="Pfam" id="PF14378">
    <property type="entry name" value="PAP2_3"/>
    <property type="match status" value="1"/>
</dbReference>
<dbReference type="GO" id="GO:0016020">
    <property type="term" value="C:membrane"/>
    <property type="evidence" value="ECO:0007669"/>
    <property type="project" value="UniProtKB-SubCell"/>
</dbReference>
<feature type="domain" description="Inositolphosphotransferase Aur1/Ipt1" evidence="7">
    <location>
        <begin position="92"/>
        <end position="262"/>
    </location>
</feature>
<feature type="transmembrane region" description="Helical" evidence="6">
    <location>
        <begin position="34"/>
        <end position="56"/>
    </location>
</feature>
<dbReference type="PANTHER" id="PTHR31310">
    <property type="match status" value="1"/>
</dbReference>
<evidence type="ECO:0000256" key="2">
    <source>
        <dbReference type="ARBA" id="ARBA00022692"/>
    </source>
</evidence>
<dbReference type="EMBL" id="NBIV01000027">
    <property type="protein sequence ID" value="PXF47232.1"/>
    <property type="molecule type" value="Genomic_DNA"/>
</dbReference>
<evidence type="ECO:0000256" key="1">
    <source>
        <dbReference type="ARBA" id="ARBA00004141"/>
    </source>
</evidence>
<feature type="transmembrane region" description="Helical" evidence="6">
    <location>
        <begin position="128"/>
        <end position="149"/>
    </location>
</feature>
<name>A0A2V3IYK3_9FLOR</name>
<proteinExistence type="predicted"/>
<dbReference type="STRING" id="448386.A0A2V3IYK3"/>
<accession>A0A2V3IYK3</accession>
<evidence type="ECO:0000256" key="6">
    <source>
        <dbReference type="SAM" id="Phobius"/>
    </source>
</evidence>
<dbReference type="AlphaFoldDB" id="A0A2V3IYK3"/>
<keyword evidence="2 6" id="KW-0812">Transmembrane</keyword>
<comment type="subcellular location">
    <subcellularLocation>
        <location evidence="1">Membrane</location>
        <topology evidence="1">Multi-pass membrane protein</topology>
    </subcellularLocation>
</comment>
<evidence type="ECO:0000313" key="8">
    <source>
        <dbReference type="EMBL" id="PXF47232.1"/>
    </source>
</evidence>
<reference evidence="8 9" key="1">
    <citation type="journal article" date="2018" name="Mol. Biol. Evol.">
        <title>Analysis of the draft genome of the red seaweed Gracilariopsis chorda provides insights into genome size evolution in Rhodophyta.</title>
        <authorList>
            <person name="Lee J."/>
            <person name="Yang E.C."/>
            <person name="Graf L."/>
            <person name="Yang J.H."/>
            <person name="Qiu H."/>
            <person name="Zel Zion U."/>
            <person name="Chan C.X."/>
            <person name="Stephens T.G."/>
            <person name="Weber A.P.M."/>
            <person name="Boo G.H."/>
            <person name="Boo S.M."/>
            <person name="Kim K.M."/>
            <person name="Shin Y."/>
            <person name="Jung M."/>
            <person name="Lee S.J."/>
            <person name="Yim H.S."/>
            <person name="Lee J.H."/>
            <person name="Bhattacharya D."/>
            <person name="Yoon H.S."/>
        </authorList>
    </citation>
    <scope>NUCLEOTIDE SEQUENCE [LARGE SCALE GENOMIC DNA]</scope>
    <source>
        <strain evidence="8 9">SKKU-2015</strain>
        <tissue evidence="8">Whole body</tissue>
    </source>
</reference>
<protein>
    <submittedName>
        <fullName evidence="8">Inositol phosphorylceramide synthase catalytic subunit aur1</fullName>
    </submittedName>
</protein>
<organism evidence="8 9">
    <name type="scientific">Gracilariopsis chorda</name>
    <dbReference type="NCBI Taxonomy" id="448386"/>
    <lineage>
        <taxon>Eukaryota</taxon>
        <taxon>Rhodophyta</taxon>
        <taxon>Florideophyceae</taxon>
        <taxon>Rhodymeniophycidae</taxon>
        <taxon>Gracilariales</taxon>
        <taxon>Gracilariaceae</taxon>
        <taxon>Gracilariopsis</taxon>
    </lineage>
</organism>
<keyword evidence="9" id="KW-1185">Reference proteome</keyword>
<dbReference type="PANTHER" id="PTHR31310:SF7">
    <property type="entry name" value="PA-PHOSPHATASE RELATED-FAMILY PROTEIN DDB_G0268928"/>
    <property type="match status" value="1"/>
</dbReference>
<comment type="caution">
    <text evidence="8">The sequence shown here is derived from an EMBL/GenBank/DDBJ whole genome shotgun (WGS) entry which is preliminary data.</text>
</comment>
<evidence type="ECO:0000256" key="4">
    <source>
        <dbReference type="ARBA" id="ARBA00023136"/>
    </source>
</evidence>
<sequence>MGLLPSHSVSSSGSPPAPSSPRRPSAPYTPSVKLLALCFVPVILWLLLFTCGVALIPDEKRPTINVTLLPFLDKHVFLSSHTWFPSSNTSTISSVLDLVAAVPYTVHPLLPFAFLTVSLPSRVRRAKLPVFILAFGTMNLAAVCTHLTFPTAPPWYYIKHGVQPANYSMKGDPAILARLDQRYNMQLYHNMYAKGGKVVFGAWPSLHAAWPYLIARFPSHFPSLLARVLWLYALLVWWAAIYLRHHYLADIVGAILFAEIALRVAMFVIRSWGDDHLQEDLCTCKSQQRQCFILPYFRRL</sequence>
<keyword evidence="3 6" id="KW-1133">Transmembrane helix</keyword>
<feature type="transmembrane region" description="Helical" evidence="6">
    <location>
        <begin position="224"/>
        <end position="241"/>
    </location>
</feature>
<dbReference type="InterPro" id="IPR026841">
    <property type="entry name" value="Aur1/Ipt1"/>
</dbReference>
<keyword evidence="4 6" id="KW-0472">Membrane</keyword>
<feature type="transmembrane region" description="Helical" evidence="6">
    <location>
        <begin position="247"/>
        <end position="269"/>
    </location>
</feature>
<dbReference type="SUPFAM" id="SSF48317">
    <property type="entry name" value="Acid phosphatase/Vanadium-dependent haloperoxidase"/>
    <property type="match status" value="1"/>
</dbReference>
<feature type="compositionally biased region" description="Low complexity" evidence="5">
    <location>
        <begin position="1"/>
        <end position="14"/>
    </location>
</feature>
<evidence type="ECO:0000256" key="3">
    <source>
        <dbReference type="ARBA" id="ARBA00022989"/>
    </source>
</evidence>
<dbReference type="CDD" id="cd03386">
    <property type="entry name" value="PAP2_Aur1_like"/>
    <property type="match status" value="1"/>
</dbReference>
<evidence type="ECO:0000313" key="9">
    <source>
        <dbReference type="Proteomes" id="UP000247409"/>
    </source>
</evidence>
<dbReference type="Proteomes" id="UP000247409">
    <property type="component" value="Unassembled WGS sequence"/>
</dbReference>
<gene>
    <name evidence="8" type="ORF">BWQ96_03007</name>
</gene>
<evidence type="ECO:0000259" key="7">
    <source>
        <dbReference type="Pfam" id="PF14378"/>
    </source>
</evidence>